<dbReference type="eggNOG" id="COG2197">
    <property type="taxonomic scope" value="Bacteria"/>
</dbReference>
<evidence type="ECO:0000256" key="5">
    <source>
        <dbReference type="ARBA" id="ARBA00023163"/>
    </source>
</evidence>
<evidence type="ECO:0000259" key="7">
    <source>
        <dbReference type="PROSITE" id="PS50043"/>
    </source>
</evidence>
<sequence>MIRILLVDDHPSVGEGTKVMIEKEEDMQVTIVDAAGKALPLVQEQEFDVMLFDLRMRGMNGIELVKEVRALGKEAPILIYTGYDIGPYFNTLIEAGASGFINKTEPRDQLILSIRSVLKGKVILPIQLFKQLRRMEVQVDQGGKEEQVEEEQEEIQEDVSINSREQKILIEVAKGKSNREIASDHFKSQRTIEYNLTEIFKKLQVKSRAEAVLKSKQLGIISDEEINE</sequence>
<feature type="domain" description="HTH luxR-type" evidence="7">
    <location>
        <begin position="154"/>
        <end position="219"/>
    </location>
</feature>
<evidence type="ECO:0000256" key="4">
    <source>
        <dbReference type="ARBA" id="ARBA00023125"/>
    </source>
</evidence>
<comment type="subcellular location">
    <subcellularLocation>
        <location evidence="1">Cytoplasm</location>
    </subcellularLocation>
</comment>
<dbReference type="InterPro" id="IPR058245">
    <property type="entry name" value="NreC/VraR/RcsB-like_REC"/>
</dbReference>
<dbReference type="InterPro" id="IPR000792">
    <property type="entry name" value="Tscrpt_reg_LuxR_C"/>
</dbReference>
<dbReference type="CDD" id="cd17535">
    <property type="entry name" value="REC_NarL-like"/>
    <property type="match status" value="1"/>
</dbReference>
<organism evidence="9 10">
    <name type="scientific">Pontibacillus chungwhensis BH030062</name>
    <dbReference type="NCBI Taxonomy" id="1385513"/>
    <lineage>
        <taxon>Bacteria</taxon>
        <taxon>Bacillati</taxon>
        <taxon>Bacillota</taxon>
        <taxon>Bacilli</taxon>
        <taxon>Bacillales</taxon>
        <taxon>Bacillaceae</taxon>
        <taxon>Pontibacillus</taxon>
    </lineage>
</organism>
<keyword evidence="10" id="KW-1185">Reference proteome</keyword>
<evidence type="ECO:0000256" key="3">
    <source>
        <dbReference type="ARBA" id="ARBA00023015"/>
    </source>
</evidence>
<feature type="modified residue" description="4-aspartylphosphate" evidence="6">
    <location>
        <position position="53"/>
    </location>
</feature>
<dbReference type="InterPro" id="IPR016032">
    <property type="entry name" value="Sig_transdc_resp-reg_C-effctor"/>
</dbReference>
<evidence type="ECO:0000256" key="6">
    <source>
        <dbReference type="PROSITE-ProRule" id="PRU00169"/>
    </source>
</evidence>
<reference evidence="9 10" key="1">
    <citation type="submission" date="2013-08" db="EMBL/GenBank/DDBJ databases">
        <title>Genome of Pontibacillus chungwhensis.</title>
        <authorList>
            <person name="Wang Q."/>
            <person name="Wang G."/>
        </authorList>
    </citation>
    <scope>NUCLEOTIDE SEQUENCE [LARGE SCALE GENOMIC DNA]</scope>
    <source>
        <strain evidence="9 10">BH030062</strain>
    </source>
</reference>
<dbReference type="SMART" id="SM00448">
    <property type="entry name" value="REC"/>
    <property type="match status" value="1"/>
</dbReference>
<dbReference type="SUPFAM" id="SSF46894">
    <property type="entry name" value="C-terminal effector domain of the bipartite response regulators"/>
    <property type="match status" value="1"/>
</dbReference>
<dbReference type="InterPro" id="IPR011006">
    <property type="entry name" value="CheY-like_superfamily"/>
</dbReference>
<evidence type="ECO:0000313" key="9">
    <source>
        <dbReference type="EMBL" id="KGP91187.1"/>
    </source>
</evidence>
<dbReference type="AlphaFoldDB" id="A0A0A2US91"/>
<dbReference type="Proteomes" id="UP000030153">
    <property type="component" value="Unassembled WGS sequence"/>
</dbReference>
<gene>
    <name evidence="9" type="ORF">N780_08120</name>
</gene>
<evidence type="ECO:0000313" key="10">
    <source>
        <dbReference type="Proteomes" id="UP000030153"/>
    </source>
</evidence>
<dbReference type="Pfam" id="PF00196">
    <property type="entry name" value="GerE"/>
    <property type="match status" value="1"/>
</dbReference>
<dbReference type="PROSITE" id="PS50110">
    <property type="entry name" value="RESPONSE_REGULATORY"/>
    <property type="match status" value="1"/>
</dbReference>
<dbReference type="SMART" id="SM00421">
    <property type="entry name" value="HTH_LUXR"/>
    <property type="match status" value="1"/>
</dbReference>
<keyword evidence="4" id="KW-0238">DNA-binding</keyword>
<dbReference type="GO" id="GO:0006355">
    <property type="term" value="P:regulation of DNA-templated transcription"/>
    <property type="evidence" value="ECO:0007669"/>
    <property type="project" value="InterPro"/>
</dbReference>
<dbReference type="OrthoDB" id="118459at2"/>
<feature type="domain" description="Response regulatory" evidence="8">
    <location>
        <begin position="3"/>
        <end position="118"/>
    </location>
</feature>
<keyword evidence="5" id="KW-0804">Transcription</keyword>
<name>A0A0A2US91_9BACI</name>
<dbReference type="InterPro" id="IPR039420">
    <property type="entry name" value="WalR-like"/>
</dbReference>
<dbReference type="CDD" id="cd06170">
    <property type="entry name" value="LuxR_C_like"/>
    <property type="match status" value="1"/>
</dbReference>
<dbReference type="Gene3D" id="3.40.50.2300">
    <property type="match status" value="1"/>
</dbReference>
<keyword evidence="3" id="KW-0805">Transcription regulation</keyword>
<dbReference type="PROSITE" id="PS50043">
    <property type="entry name" value="HTH_LUXR_2"/>
    <property type="match status" value="1"/>
</dbReference>
<dbReference type="Pfam" id="PF00072">
    <property type="entry name" value="Response_reg"/>
    <property type="match status" value="1"/>
</dbReference>
<dbReference type="PANTHER" id="PTHR43214">
    <property type="entry name" value="TWO-COMPONENT RESPONSE REGULATOR"/>
    <property type="match status" value="1"/>
</dbReference>
<keyword evidence="2 6" id="KW-0597">Phosphoprotein</keyword>
<dbReference type="STRING" id="1385513.N780_08120"/>
<dbReference type="InterPro" id="IPR001789">
    <property type="entry name" value="Sig_transdc_resp-reg_receiver"/>
</dbReference>
<evidence type="ECO:0000259" key="8">
    <source>
        <dbReference type="PROSITE" id="PS50110"/>
    </source>
</evidence>
<dbReference type="GO" id="GO:0000160">
    <property type="term" value="P:phosphorelay signal transduction system"/>
    <property type="evidence" value="ECO:0007669"/>
    <property type="project" value="InterPro"/>
</dbReference>
<dbReference type="GO" id="GO:0005737">
    <property type="term" value="C:cytoplasm"/>
    <property type="evidence" value="ECO:0007669"/>
    <property type="project" value="UniProtKB-SubCell"/>
</dbReference>
<accession>A0A0A2US91</accession>
<evidence type="ECO:0000256" key="2">
    <source>
        <dbReference type="ARBA" id="ARBA00022553"/>
    </source>
</evidence>
<dbReference type="PRINTS" id="PR00038">
    <property type="entry name" value="HTHLUXR"/>
</dbReference>
<dbReference type="EMBL" id="AVBG01000007">
    <property type="protein sequence ID" value="KGP91187.1"/>
    <property type="molecule type" value="Genomic_DNA"/>
</dbReference>
<proteinExistence type="predicted"/>
<dbReference type="GO" id="GO:0003677">
    <property type="term" value="F:DNA binding"/>
    <property type="evidence" value="ECO:0007669"/>
    <property type="project" value="UniProtKB-KW"/>
</dbReference>
<protein>
    <submittedName>
        <fullName evidence="9">LuxR family transcriptional regulator</fullName>
    </submittedName>
</protein>
<evidence type="ECO:0000256" key="1">
    <source>
        <dbReference type="ARBA" id="ARBA00004496"/>
    </source>
</evidence>
<dbReference type="SUPFAM" id="SSF52172">
    <property type="entry name" value="CheY-like"/>
    <property type="match status" value="1"/>
</dbReference>
<dbReference type="RefSeq" id="WP_036783494.1">
    <property type="nucleotide sequence ID" value="NZ_AVBG01000007.1"/>
</dbReference>
<comment type="caution">
    <text evidence="9">The sequence shown here is derived from an EMBL/GenBank/DDBJ whole genome shotgun (WGS) entry which is preliminary data.</text>
</comment>
<dbReference type="PANTHER" id="PTHR43214:SF1">
    <property type="entry name" value="TRANSCRIPTIONAL REGULATORY PROTEIN COMA"/>
    <property type="match status" value="1"/>
</dbReference>